<gene>
    <name evidence="2" type="ORF">NHX12_030384</name>
</gene>
<dbReference type="AlphaFoldDB" id="A0A9Q0ILN8"/>
<feature type="region of interest" description="Disordered" evidence="1">
    <location>
        <begin position="40"/>
        <end position="83"/>
    </location>
</feature>
<dbReference type="EMBL" id="JANIIK010000046">
    <property type="protein sequence ID" value="KAJ3602635.1"/>
    <property type="molecule type" value="Genomic_DNA"/>
</dbReference>
<evidence type="ECO:0000313" key="2">
    <source>
        <dbReference type="EMBL" id="KAJ3602635.1"/>
    </source>
</evidence>
<accession>A0A9Q0ILN8</accession>
<proteinExistence type="predicted"/>
<keyword evidence="3" id="KW-1185">Reference proteome</keyword>
<name>A0A9Q0ILN8_9TELE</name>
<organism evidence="2 3">
    <name type="scientific">Muraenolepis orangiensis</name>
    <name type="common">Patagonian moray cod</name>
    <dbReference type="NCBI Taxonomy" id="630683"/>
    <lineage>
        <taxon>Eukaryota</taxon>
        <taxon>Metazoa</taxon>
        <taxon>Chordata</taxon>
        <taxon>Craniata</taxon>
        <taxon>Vertebrata</taxon>
        <taxon>Euteleostomi</taxon>
        <taxon>Actinopterygii</taxon>
        <taxon>Neopterygii</taxon>
        <taxon>Teleostei</taxon>
        <taxon>Neoteleostei</taxon>
        <taxon>Acanthomorphata</taxon>
        <taxon>Zeiogadaria</taxon>
        <taxon>Gadariae</taxon>
        <taxon>Gadiformes</taxon>
        <taxon>Muraenolepidoidei</taxon>
        <taxon>Muraenolepididae</taxon>
        <taxon>Muraenolepis</taxon>
    </lineage>
</organism>
<protein>
    <submittedName>
        <fullName evidence="2">Uncharacterized protein</fullName>
    </submittedName>
</protein>
<feature type="compositionally biased region" description="Basic and acidic residues" evidence="1">
    <location>
        <begin position="61"/>
        <end position="83"/>
    </location>
</feature>
<comment type="caution">
    <text evidence="2">The sequence shown here is derived from an EMBL/GenBank/DDBJ whole genome shotgun (WGS) entry which is preliminary data.</text>
</comment>
<evidence type="ECO:0000313" key="3">
    <source>
        <dbReference type="Proteomes" id="UP001148018"/>
    </source>
</evidence>
<reference evidence="2" key="1">
    <citation type="submission" date="2022-07" db="EMBL/GenBank/DDBJ databases">
        <title>Chromosome-level genome of Muraenolepis orangiensis.</title>
        <authorList>
            <person name="Kim J."/>
        </authorList>
    </citation>
    <scope>NUCLEOTIDE SEQUENCE</scope>
    <source>
        <strain evidence="2">KU_S4_2022</strain>
        <tissue evidence="2">Muscle</tissue>
    </source>
</reference>
<dbReference type="Proteomes" id="UP001148018">
    <property type="component" value="Unassembled WGS sequence"/>
</dbReference>
<evidence type="ECO:0000256" key="1">
    <source>
        <dbReference type="SAM" id="MobiDB-lite"/>
    </source>
</evidence>
<sequence length="83" mass="9267">MRSLVAEGSHRRVLWWPRGVIDALSGGQGSHRRALWWPRGVIDAPSGGRGESSTRPLVAEGSHRRGHEANPRPWDNRSVDDHN</sequence>